<gene>
    <name evidence="2" type="ORF">EHUX00137_LOCUS46650</name>
</gene>
<accession>A0A7S3TZN8</accession>
<dbReference type="AlphaFoldDB" id="A0A7S3TZN8"/>
<organism evidence="2">
    <name type="scientific">Emiliania huxleyi</name>
    <name type="common">Coccolithophore</name>
    <name type="synonym">Pontosphaera huxleyi</name>
    <dbReference type="NCBI Taxonomy" id="2903"/>
    <lineage>
        <taxon>Eukaryota</taxon>
        <taxon>Haptista</taxon>
        <taxon>Haptophyta</taxon>
        <taxon>Prymnesiophyceae</taxon>
        <taxon>Isochrysidales</taxon>
        <taxon>Noelaerhabdaceae</taxon>
        <taxon>Emiliania</taxon>
    </lineage>
</organism>
<protein>
    <submittedName>
        <fullName evidence="2">Uncharacterized protein</fullName>
    </submittedName>
</protein>
<proteinExistence type="predicted"/>
<feature type="region of interest" description="Disordered" evidence="1">
    <location>
        <begin position="1"/>
        <end position="36"/>
    </location>
</feature>
<evidence type="ECO:0000313" key="2">
    <source>
        <dbReference type="EMBL" id="CAE0598266.1"/>
    </source>
</evidence>
<dbReference type="EMBL" id="HBIR01059989">
    <property type="protein sequence ID" value="CAE0598266.1"/>
    <property type="molecule type" value="Transcribed_RNA"/>
</dbReference>
<evidence type="ECO:0000256" key="1">
    <source>
        <dbReference type="SAM" id="MobiDB-lite"/>
    </source>
</evidence>
<name>A0A7S3TZN8_EMIHU</name>
<sequence length="359" mass="38565">MSQPSVARPSKSYVEAARLKHPQTMSREEATRPAKGNTPLGLPVCLVPCRPTPCTAGSWCRTDLSGAITSVWPQGFGWYSPKPSQKSVNEIAAKLRPYEWTAAQPPPGAAFVQGSGVQMMDAMYEATKAGSGQVPSKLRGVFWMQGNGVGEELVTLQFGEWDASQRTLLTPLAPFSWGWPNGKPTDAPFGGRMYTPGLIEGGARTLLNEAGVTILTTPGTAAYQFSAEPAQGTLSSARLDVFVGNSRVSILNGWGYGFYGMTGTLRAAWLCCAPCCWPLSQAFTLDELEDGNPALSGEAWHRGIRWGCCGVTCVPFGGYTLLKVIDGEGRPTRHHADFVEYIGDVPVWTWAGNATSGYE</sequence>
<reference evidence="2" key="1">
    <citation type="submission" date="2021-01" db="EMBL/GenBank/DDBJ databases">
        <authorList>
            <person name="Corre E."/>
            <person name="Pelletier E."/>
            <person name="Niang G."/>
            <person name="Scheremetjew M."/>
            <person name="Finn R."/>
            <person name="Kale V."/>
            <person name="Holt S."/>
            <person name="Cochrane G."/>
            <person name="Meng A."/>
            <person name="Brown T."/>
            <person name="Cohen L."/>
        </authorList>
    </citation>
    <scope>NUCLEOTIDE SEQUENCE</scope>
    <source>
        <strain evidence="2">379</strain>
    </source>
</reference>